<name>A0ABS3ASG7_9ACTN</name>
<dbReference type="Pfam" id="PF10994">
    <property type="entry name" value="DUF2817"/>
    <property type="match status" value="1"/>
</dbReference>
<evidence type="ECO:0000313" key="2">
    <source>
        <dbReference type="Proteomes" id="UP000724964"/>
    </source>
</evidence>
<feature type="non-terminal residue" evidence="1">
    <location>
        <position position="353"/>
    </location>
</feature>
<dbReference type="Proteomes" id="UP000724964">
    <property type="component" value="Unassembled WGS sequence"/>
</dbReference>
<evidence type="ECO:0000313" key="1">
    <source>
        <dbReference type="EMBL" id="MBN4059692.1"/>
    </source>
</evidence>
<accession>A0ABS3ASG7</accession>
<dbReference type="SUPFAM" id="SSF53187">
    <property type="entry name" value="Zn-dependent exopeptidases"/>
    <property type="match status" value="1"/>
</dbReference>
<sequence length="353" mass="38020">MPKLLASTYQQARSDFLTGAASAGGEVMSYKHPQTGLEGEELAIDVAQFGAAEASSVLFVVSGTHGVEGYSGSALQRHLLSGYLTNRSAEEAAALRVVVVHALNPVGFSWVRRVNEDNVDLNRNFIDWAAPPPADAGYDEIADLVVPQEWSPEAQEASTAQLLEVVALVGLEDFQARISSGQYRHKRGIFYGGAEKTWSHLWLEDHADKLAGSAAKVGIVDLHTGLGAWGHGELISHEGASNPGYRRGIQWWGDVRSMTDGESVSAALTGDWLGRIETFLGRREVTSAALEFGTVDVITVLQSLRADAWLHGYGDPTGPDAPAIRAQVRAAFADDDPLWIETLTLRFDEVIAG</sequence>
<reference evidence="1" key="1">
    <citation type="submission" date="2021-02" db="EMBL/GenBank/DDBJ databases">
        <title>Activity-based single-cell genomes from oceanic crustal fluid captures similar information to metagenomic and metatranscriptomic surveys with orders of magnitude less sampling.</title>
        <authorList>
            <person name="D'Angelo T.S."/>
            <person name="Orcutt B.N."/>
        </authorList>
    </citation>
    <scope>NUCLEOTIDE SEQUENCE [LARGE SCALE GENOMIC DNA]</scope>
    <source>
        <strain evidence="1">AH-315-J10</strain>
    </source>
</reference>
<proteinExistence type="predicted"/>
<dbReference type="Gene3D" id="3.40.630.10">
    <property type="entry name" value="Zn peptidases"/>
    <property type="match status" value="1"/>
</dbReference>
<dbReference type="InterPro" id="IPR021259">
    <property type="entry name" value="DUF2817"/>
</dbReference>
<dbReference type="CDD" id="cd06233">
    <property type="entry name" value="M14-like"/>
    <property type="match status" value="1"/>
</dbReference>
<organism evidence="1 2">
    <name type="scientific">Acidimicrobium ferrooxidans</name>
    <dbReference type="NCBI Taxonomy" id="53635"/>
    <lineage>
        <taxon>Bacteria</taxon>
        <taxon>Bacillati</taxon>
        <taxon>Actinomycetota</taxon>
        <taxon>Acidimicrobiia</taxon>
        <taxon>Acidimicrobiales</taxon>
        <taxon>Acidimicrobiaceae</taxon>
        <taxon>Acidimicrobium</taxon>
    </lineage>
</organism>
<comment type="caution">
    <text evidence="1">The sequence shown here is derived from an EMBL/GenBank/DDBJ whole genome shotgun (WGS) entry which is preliminary data.</text>
</comment>
<keyword evidence="2" id="KW-1185">Reference proteome</keyword>
<dbReference type="EMBL" id="JAFIUH010000021">
    <property type="protein sequence ID" value="MBN4059692.1"/>
    <property type="molecule type" value="Genomic_DNA"/>
</dbReference>
<protein>
    <submittedName>
        <fullName evidence="1">DUF2817 domain-containing protein</fullName>
    </submittedName>
</protein>
<gene>
    <name evidence="1" type="ORF">JYT35_01090</name>
</gene>